<gene>
    <name evidence="2" type="ORF">HYDPIDRAFT_103839</name>
</gene>
<dbReference type="Proteomes" id="UP000053820">
    <property type="component" value="Unassembled WGS sequence"/>
</dbReference>
<reference evidence="2 3" key="1">
    <citation type="submission" date="2014-04" db="EMBL/GenBank/DDBJ databases">
        <title>Evolutionary Origins and Diversification of the Mycorrhizal Mutualists.</title>
        <authorList>
            <consortium name="DOE Joint Genome Institute"/>
            <consortium name="Mycorrhizal Genomics Consortium"/>
            <person name="Kohler A."/>
            <person name="Kuo A."/>
            <person name="Nagy L.G."/>
            <person name="Floudas D."/>
            <person name="Copeland A."/>
            <person name="Barry K.W."/>
            <person name="Cichocki N."/>
            <person name="Veneault-Fourrey C."/>
            <person name="LaButti K."/>
            <person name="Lindquist E.A."/>
            <person name="Lipzen A."/>
            <person name="Lundell T."/>
            <person name="Morin E."/>
            <person name="Murat C."/>
            <person name="Riley R."/>
            <person name="Ohm R."/>
            <person name="Sun H."/>
            <person name="Tunlid A."/>
            <person name="Henrissat B."/>
            <person name="Grigoriev I.V."/>
            <person name="Hibbett D.S."/>
            <person name="Martin F."/>
        </authorList>
    </citation>
    <scope>NUCLEOTIDE SEQUENCE [LARGE SCALE GENOMIC DNA]</scope>
    <source>
        <strain evidence="2 3">MD-312</strain>
    </source>
</reference>
<evidence type="ECO:0000313" key="2">
    <source>
        <dbReference type="EMBL" id="KIJ57791.1"/>
    </source>
</evidence>
<feature type="region of interest" description="Disordered" evidence="1">
    <location>
        <begin position="787"/>
        <end position="817"/>
    </location>
</feature>
<feature type="compositionally biased region" description="Basic residues" evidence="1">
    <location>
        <begin position="1050"/>
        <end position="1064"/>
    </location>
</feature>
<proteinExistence type="predicted"/>
<protein>
    <submittedName>
        <fullName evidence="2">Uncharacterized protein</fullName>
    </submittedName>
</protein>
<dbReference type="OrthoDB" id="2246127at2759"/>
<feature type="non-terminal residue" evidence="2">
    <location>
        <position position="1"/>
    </location>
</feature>
<feature type="region of interest" description="Disordered" evidence="1">
    <location>
        <begin position="1039"/>
        <end position="1064"/>
    </location>
</feature>
<feature type="region of interest" description="Disordered" evidence="1">
    <location>
        <begin position="419"/>
        <end position="473"/>
    </location>
</feature>
<sequence>RRTRRRKELTENPLWFPWPDKETCVLDILRHLPRAAFSDAQMEVILWGLAVMGVNSLPSQKVLKDVDALLQSYCGVDTERHEGRLGHIYYVNHLASIIAQELANPTIRRHVHHYPEDAGQHLSETWQASRWLHEIDPSLGTPMIRVGSQDYYVFEPTKLVDGSVVIPERWFVRKTMQGNSHHEMYWARAWRCRAVPYNDGRLGYEVDQWNVVEVPAHDLLLSFPNFVATFEGDHLPDPRLIKGSHQTLRELWCSLTLIEGVVKEARGEMTDWSLTDPNHGNRWRSRSRGHRVVSFLIWLYCDDTSGNLSKKWNKHNSFLFTAAGLPRVLAQKEGNIHFLTTSNIAPPLEMLDGIVTQLEDGQTNGIWAWDVEAKEMILVIPAVLAMLGDNPMQSELACHIGLKGKFFCRCCWVKGHDVDDADVPNPSTGGRDSEASSQASVSEAGQSGGEEGSSPAVGIKAKAKGRRKETMQELADRARRFLGDSRMRDRDDTVQKLTSMFKDVASEGTKTQFQKAKTETGLKDTFMEFFVDRIFSRLKGLRGSARVNARRQMGENNDIRPEDVMSPVWRIKGLDPHKDTPVEILHVILLGFVKYFWRDVISRLNDTQKSCLVTRLNSFQVSGLAVSPLAGQTLVQYAGSLTGRDFRVISQVAPFILYDLVPKECYESWLSLSALVPLVWQPGTDHLDVHLNEIQQSIDHFLTCTARWTPRWFNKPKFHIVKHLVFHIRRFGPAILFATEGFESFNGVIRAHSVHSNHQAPSRDIGRGFARCNRIRHLLSGGRFMPRRKEDADHRQENHNRTYDEQRRRDMPYSNDEKDWRSAGQYACSLTHVRMTGVGRNVIGDYFGLNPAERVDSPLRLFQTCQAAHAVNGDKFTLYDFVLSTPVSQDPVTTLPVIGRVSEILQICHSTAQRDNAANFVLLETFSVVGKSPMYGLPLLRTEGWKLVGPTTVLCTINVQHNCAAHACEAVPIAPVREEREVTKKRELRVEHRNIEDLILNTAQMRDAVHVQRFRISAPPLDREFAIYAGAAAEVEAQKLKDQHSTTTKLKGKQPARMSALRRK</sequence>
<keyword evidence="3" id="KW-1185">Reference proteome</keyword>
<feature type="compositionally biased region" description="Low complexity" evidence="1">
    <location>
        <begin position="435"/>
        <end position="445"/>
    </location>
</feature>
<evidence type="ECO:0000313" key="3">
    <source>
        <dbReference type="Proteomes" id="UP000053820"/>
    </source>
</evidence>
<evidence type="ECO:0000256" key="1">
    <source>
        <dbReference type="SAM" id="MobiDB-lite"/>
    </source>
</evidence>
<accession>A0A0C9W5F7</accession>
<dbReference type="AlphaFoldDB" id="A0A0C9W5F7"/>
<dbReference type="EMBL" id="KN840115">
    <property type="protein sequence ID" value="KIJ57791.1"/>
    <property type="molecule type" value="Genomic_DNA"/>
</dbReference>
<dbReference type="PANTHER" id="PTHR31912:SF34">
    <property type="entry name" value="NOTOCHORD-RELATED PROTEIN"/>
    <property type="match status" value="1"/>
</dbReference>
<dbReference type="HOGENOM" id="CLU_004591_2_1_1"/>
<name>A0A0C9W5F7_9AGAM</name>
<dbReference type="PANTHER" id="PTHR31912">
    <property type="entry name" value="IP13529P"/>
    <property type="match status" value="1"/>
</dbReference>
<organism evidence="2 3">
    <name type="scientific">Hydnomerulius pinastri MD-312</name>
    <dbReference type="NCBI Taxonomy" id="994086"/>
    <lineage>
        <taxon>Eukaryota</taxon>
        <taxon>Fungi</taxon>
        <taxon>Dikarya</taxon>
        <taxon>Basidiomycota</taxon>
        <taxon>Agaricomycotina</taxon>
        <taxon>Agaricomycetes</taxon>
        <taxon>Agaricomycetidae</taxon>
        <taxon>Boletales</taxon>
        <taxon>Boletales incertae sedis</taxon>
        <taxon>Leucogyrophana</taxon>
    </lineage>
</organism>